<evidence type="ECO:0000313" key="1">
    <source>
        <dbReference type="EMBL" id="KAF2746242.1"/>
    </source>
</evidence>
<protein>
    <submittedName>
        <fullName evidence="1">Uncharacterized protein</fullName>
    </submittedName>
</protein>
<proteinExistence type="predicted"/>
<sequence length="216" mass="24349">MTAQHNGYICGRPERENRQLFFRSLRKAMVLDRCLLYRVSKSRSLEPWSAIQQQMFSIDLDGCRQEGGEGCGNRSSDIWNLFWIICSVEMRACRSFSGALVLHCVQHTPISATGSMISVIALFMTFLEMCSTVKERPRKHVNTTWSELGVDKQGQMCLSDTSMCDVFQRPLSVGQVTSQPCSVVQTDQLPRLCLTPSPRRMGMSNCMNCTTTRDAA</sequence>
<evidence type="ECO:0000313" key="2">
    <source>
        <dbReference type="Proteomes" id="UP000799440"/>
    </source>
</evidence>
<reference evidence="1" key="1">
    <citation type="journal article" date="2020" name="Stud. Mycol.">
        <title>101 Dothideomycetes genomes: a test case for predicting lifestyles and emergence of pathogens.</title>
        <authorList>
            <person name="Haridas S."/>
            <person name="Albert R."/>
            <person name="Binder M."/>
            <person name="Bloem J."/>
            <person name="Labutti K."/>
            <person name="Salamov A."/>
            <person name="Andreopoulos B."/>
            <person name="Baker S."/>
            <person name="Barry K."/>
            <person name="Bills G."/>
            <person name="Bluhm B."/>
            <person name="Cannon C."/>
            <person name="Castanera R."/>
            <person name="Culley D."/>
            <person name="Daum C."/>
            <person name="Ezra D."/>
            <person name="Gonzalez J."/>
            <person name="Henrissat B."/>
            <person name="Kuo A."/>
            <person name="Liang C."/>
            <person name="Lipzen A."/>
            <person name="Lutzoni F."/>
            <person name="Magnuson J."/>
            <person name="Mondo S."/>
            <person name="Nolan M."/>
            <person name="Ohm R."/>
            <person name="Pangilinan J."/>
            <person name="Park H.-J."/>
            <person name="Ramirez L."/>
            <person name="Alfaro M."/>
            <person name="Sun H."/>
            <person name="Tritt A."/>
            <person name="Yoshinaga Y."/>
            <person name="Zwiers L.-H."/>
            <person name="Turgeon B."/>
            <person name="Goodwin S."/>
            <person name="Spatafora J."/>
            <person name="Crous P."/>
            <person name="Grigoriev I."/>
        </authorList>
    </citation>
    <scope>NUCLEOTIDE SEQUENCE</scope>
    <source>
        <strain evidence="1">CBS 119925</strain>
    </source>
</reference>
<dbReference type="AlphaFoldDB" id="A0A6A6V6D4"/>
<name>A0A6A6V6D4_9PLEO</name>
<keyword evidence="2" id="KW-1185">Reference proteome</keyword>
<dbReference type="EMBL" id="MU006578">
    <property type="protein sequence ID" value="KAF2746242.1"/>
    <property type="molecule type" value="Genomic_DNA"/>
</dbReference>
<accession>A0A6A6V6D4</accession>
<gene>
    <name evidence="1" type="ORF">M011DRAFT_89967</name>
</gene>
<organism evidence="1 2">
    <name type="scientific">Sporormia fimetaria CBS 119925</name>
    <dbReference type="NCBI Taxonomy" id="1340428"/>
    <lineage>
        <taxon>Eukaryota</taxon>
        <taxon>Fungi</taxon>
        <taxon>Dikarya</taxon>
        <taxon>Ascomycota</taxon>
        <taxon>Pezizomycotina</taxon>
        <taxon>Dothideomycetes</taxon>
        <taxon>Pleosporomycetidae</taxon>
        <taxon>Pleosporales</taxon>
        <taxon>Sporormiaceae</taxon>
        <taxon>Sporormia</taxon>
    </lineage>
</organism>
<dbReference type="Proteomes" id="UP000799440">
    <property type="component" value="Unassembled WGS sequence"/>
</dbReference>